<proteinExistence type="inferred from homology"/>
<keyword evidence="16" id="KW-0511">Multifunctional enzyme</keyword>
<keyword evidence="13 22" id="KW-0418">Kinase</keyword>
<dbReference type="PANTHER" id="PTHR22749:SF6">
    <property type="entry name" value="RIBOFLAVIN KINASE"/>
    <property type="match status" value="1"/>
</dbReference>
<dbReference type="OrthoDB" id="9803667at2"/>
<evidence type="ECO:0000256" key="4">
    <source>
        <dbReference type="ARBA" id="ARBA00010214"/>
    </source>
</evidence>
<dbReference type="GO" id="GO:0009231">
    <property type="term" value="P:riboflavin biosynthetic process"/>
    <property type="evidence" value="ECO:0007669"/>
    <property type="project" value="InterPro"/>
</dbReference>
<dbReference type="Proteomes" id="UP000266328">
    <property type="component" value="Unassembled WGS sequence"/>
</dbReference>
<evidence type="ECO:0000256" key="6">
    <source>
        <dbReference type="ARBA" id="ARBA00012393"/>
    </source>
</evidence>
<dbReference type="InterPro" id="IPR015865">
    <property type="entry name" value="Riboflavin_kinase_bac/euk"/>
</dbReference>
<dbReference type="Pfam" id="PF06574">
    <property type="entry name" value="FAD_syn"/>
    <property type="match status" value="1"/>
</dbReference>
<evidence type="ECO:0000256" key="11">
    <source>
        <dbReference type="ARBA" id="ARBA00022695"/>
    </source>
</evidence>
<dbReference type="Pfam" id="PF01687">
    <property type="entry name" value="Flavokinase"/>
    <property type="match status" value="1"/>
</dbReference>
<organism evidence="22 23">
    <name type="scientific">Candidatus Cryosericum terrychapinii</name>
    <dbReference type="NCBI Taxonomy" id="2290919"/>
    <lineage>
        <taxon>Bacteria</taxon>
        <taxon>Pseudomonadati</taxon>
        <taxon>Caldisericota/Cryosericota group</taxon>
        <taxon>Candidatus Cryosericota</taxon>
        <taxon>Candidatus Cryosericia</taxon>
        <taxon>Candidatus Cryosericales</taxon>
        <taxon>Candidatus Cryosericaceae</taxon>
        <taxon>Candidatus Cryosericum</taxon>
    </lineage>
</organism>
<evidence type="ECO:0000256" key="17">
    <source>
        <dbReference type="ARBA" id="ARBA00032176"/>
    </source>
</evidence>
<dbReference type="InterPro" id="IPR023465">
    <property type="entry name" value="Riboflavin_kinase_dom_sf"/>
</dbReference>
<accession>A0A398D0Y0</accession>
<feature type="region of interest" description="Disordered" evidence="20">
    <location>
        <begin position="18"/>
        <end position="39"/>
    </location>
</feature>
<dbReference type="EMBL" id="QXIS01000014">
    <property type="protein sequence ID" value="RIE06408.1"/>
    <property type="molecule type" value="Genomic_DNA"/>
</dbReference>
<reference evidence="22 23" key="1">
    <citation type="submission" date="2018-09" db="EMBL/GenBank/DDBJ databases">
        <title>Discovery and Ecogenomic Context for Candidatus Cryosericales, a Global Caldiserica Order Active in Thawing Permafrost.</title>
        <authorList>
            <person name="Martinez M.A."/>
            <person name="Woodcroft B.J."/>
            <person name="Ignacio Espinoza J.C."/>
            <person name="Zayed A."/>
            <person name="Singleton C.M."/>
            <person name="Boyd J."/>
            <person name="Li Y.-F."/>
            <person name="Purvine S."/>
            <person name="Maughan H."/>
            <person name="Hodgkins S.B."/>
            <person name="Anderson D."/>
            <person name="Sederholm M."/>
            <person name="Temperton B."/>
            <person name="Saleska S.R."/>
            <person name="Tyson G.W."/>
            <person name="Rich V.I."/>
        </authorList>
    </citation>
    <scope>NUCLEOTIDE SEQUENCE [LARGE SCALE GENOMIC DNA]</scope>
    <source>
        <strain evidence="22 23">SMC7</strain>
    </source>
</reference>
<evidence type="ECO:0000256" key="7">
    <source>
        <dbReference type="ARBA" id="ARBA00018483"/>
    </source>
</evidence>
<evidence type="ECO:0000256" key="15">
    <source>
        <dbReference type="ARBA" id="ARBA00022840"/>
    </source>
</evidence>
<dbReference type="SUPFAM" id="SSF82114">
    <property type="entry name" value="Riboflavin kinase-like"/>
    <property type="match status" value="1"/>
</dbReference>
<evidence type="ECO:0000313" key="22">
    <source>
        <dbReference type="EMBL" id="RIE06408.1"/>
    </source>
</evidence>
<dbReference type="Gene3D" id="3.40.50.620">
    <property type="entry name" value="HUPs"/>
    <property type="match status" value="1"/>
</dbReference>
<keyword evidence="8" id="KW-0285">Flavoprotein</keyword>
<dbReference type="EC" id="2.7.1.26" evidence="5"/>
<evidence type="ECO:0000256" key="5">
    <source>
        <dbReference type="ARBA" id="ARBA00012105"/>
    </source>
</evidence>
<dbReference type="UniPathway" id="UPA00277">
    <property type="reaction ID" value="UER00407"/>
</dbReference>
<comment type="pathway">
    <text evidence="2">Cofactor biosynthesis; FAD biosynthesis; FAD from FMN: step 1/1.</text>
</comment>
<protein>
    <recommendedName>
        <fullName evidence="7">Bifunctional riboflavin kinase/FMN adenylyltransferase</fullName>
        <ecNumber evidence="5">2.7.1.26</ecNumber>
        <ecNumber evidence="6">2.7.7.2</ecNumber>
    </recommendedName>
    <alternativeName>
        <fullName evidence="17">Riboflavin biosynthesis protein RibF</fullName>
    </alternativeName>
</protein>
<evidence type="ECO:0000256" key="13">
    <source>
        <dbReference type="ARBA" id="ARBA00022777"/>
    </source>
</evidence>
<dbReference type="GO" id="GO:0003919">
    <property type="term" value="F:FMN adenylyltransferase activity"/>
    <property type="evidence" value="ECO:0007669"/>
    <property type="project" value="UniProtKB-EC"/>
</dbReference>
<sequence>MERIWPWASRGLRHGGGNDRYGEASRWSTGRCGGGQSREGVAGESVQRVSSVYLSSSEFPGIASAVAVGAFDGFHVGHQRIVGELVDCGHKASLATVIYTFRRNPKLTTRGIQGLLTTNSERVEYAGKTGVDSIVLEDFSARFQGLSAEAFVSEILIGRLNAWVVVVGRDFRFGKGRAGDAETMSRMLDNEGRRLIIVAPVMVDGELCSSSMIRTSIAEGDMEHAARLLGRSYSIEGVIVTGNHMGGRLGFPTANVEIPDPMKLLPGNGVYAVRTVMDGAIVNGVCNIGVRPTIVAASRRTVEVHLLDFDQQVYGHLVSVEFAARLREEVHFASPAALVKQISRDVVRARVILGPVGDRQAMAK</sequence>
<keyword evidence="9" id="KW-0288">FMN</keyword>
<evidence type="ECO:0000256" key="12">
    <source>
        <dbReference type="ARBA" id="ARBA00022741"/>
    </source>
</evidence>
<dbReference type="UniPathway" id="UPA00276">
    <property type="reaction ID" value="UER00406"/>
</dbReference>
<dbReference type="Gene3D" id="2.40.30.30">
    <property type="entry name" value="Riboflavin kinase-like"/>
    <property type="match status" value="1"/>
</dbReference>
<dbReference type="GO" id="GO:0005524">
    <property type="term" value="F:ATP binding"/>
    <property type="evidence" value="ECO:0007669"/>
    <property type="project" value="UniProtKB-KW"/>
</dbReference>
<dbReference type="InterPro" id="IPR015864">
    <property type="entry name" value="FAD_synthase"/>
</dbReference>
<dbReference type="NCBIfam" id="NF004162">
    <property type="entry name" value="PRK05627.1-5"/>
    <property type="match status" value="1"/>
</dbReference>
<evidence type="ECO:0000256" key="9">
    <source>
        <dbReference type="ARBA" id="ARBA00022643"/>
    </source>
</evidence>
<evidence type="ECO:0000256" key="14">
    <source>
        <dbReference type="ARBA" id="ARBA00022827"/>
    </source>
</evidence>
<keyword evidence="10 22" id="KW-0808">Transferase</keyword>
<dbReference type="InterPro" id="IPR023468">
    <property type="entry name" value="Riboflavin_kinase"/>
</dbReference>
<dbReference type="SMART" id="SM00904">
    <property type="entry name" value="Flavokinase"/>
    <property type="match status" value="1"/>
</dbReference>
<evidence type="ECO:0000256" key="18">
    <source>
        <dbReference type="ARBA" id="ARBA00047880"/>
    </source>
</evidence>
<evidence type="ECO:0000256" key="3">
    <source>
        <dbReference type="ARBA" id="ARBA00005201"/>
    </source>
</evidence>
<evidence type="ECO:0000256" key="16">
    <source>
        <dbReference type="ARBA" id="ARBA00023268"/>
    </source>
</evidence>
<dbReference type="NCBIfam" id="TIGR00083">
    <property type="entry name" value="ribF"/>
    <property type="match status" value="1"/>
</dbReference>
<keyword evidence="14" id="KW-0274">FAD</keyword>
<keyword evidence="12" id="KW-0547">Nucleotide-binding</keyword>
<dbReference type="CDD" id="cd02064">
    <property type="entry name" value="FAD_synthetase_N"/>
    <property type="match status" value="1"/>
</dbReference>
<dbReference type="GO" id="GO:0006747">
    <property type="term" value="P:FAD biosynthetic process"/>
    <property type="evidence" value="ECO:0007669"/>
    <property type="project" value="UniProtKB-UniPathway"/>
</dbReference>
<feature type="domain" description="Riboflavin kinase" evidence="21">
    <location>
        <begin position="228"/>
        <end position="354"/>
    </location>
</feature>
<dbReference type="AlphaFoldDB" id="A0A398D0Y0"/>
<dbReference type="EC" id="2.7.7.2" evidence="6"/>
<evidence type="ECO:0000256" key="20">
    <source>
        <dbReference type="SAM" id="MobiDB-lite"/>
    </source>
</evidence>
<dbReference type="GO" id="GO:0009398">
    <property type="term" value="P:FMN biosynthetic process"/>
    <property type="evidence" value="ECO:0007669"/>
    <property type="project" value="UniProtKB-UniPathway"/>
</dbReference>
<comment type="catalytic activity">
    <reaction evidence="19">
        <text>FMN + ATP + H(+) = FAD + diphosphate</text>
        <dbReference type="Rhea" id="RHEA:17237"/>
        <dbReference type="ChEBI" id="CHEBI:15378"/>
        <dbReference type="ChEBI" id="CHEBI:30616"/>
        <dbReference type="ChEBI" id="CHEBI:33019"/>
        <dbReference type="ChEBI" id="CHEBI:57692"/>
        <dbReference type="ChEBI" id="CHEBI:58210"/>
        <dbReference type="EC" id="2.7.7.2"/>
    </reaction>
</comment>
<dbReference type="InterPro" id="IPR014729">
    <property type="entry name" value="Rossmann-like_a/b/a_fold"/>
</dbReference>
<dbReference type="PANTHER" id="PTHR22749">
    <property type="entry name" value="RIBOFLAVIN KINASE/FMN ADENYLYLTRANSFERASE"/>
    <property type="match status" value="1"/>
</dbReference>
<keyword evidence="11 22" id="KW-0548">Nucleotidyltransferase</keyword>
<evidence type="ECO:0000256" key="1">
    <source>
        <dbReference type="ARBA" id="ARBA00002121"/>
    </source>
</evidence>
<name>A0A398D0Y0_9BACT</name>
<dbReference type="SUPFAM" id="SSF52374">
    <property type="entry name" value="Nucleotidylyl transferase"/>
    <property type="match status" value="1"/>
</dbReference>
<comment type="similarity">
    <text evidence="4">Belongs to the RibF family.</text>
</comment>
<evidence type="ECO:0000313" key="23">
    <source>
        <dbReference type="Proteomes" id="UP000266328"/>
    </source>
</evidence>
<comment type="function">
    <text evidence="1">Catalyzes the phosphorylation of riboflavin to FMN followed by the adenylation of FMN to FAD.</text>
</comment>
<keyword evidence="15" id="KW-0067">ATP-binding</keyword>
<comment type="pathway">
    <text evidence="3">Cofactor biosynthesis; FMN biosynthesis; FMN from riboflavin (ATP route): step 1/1.</text>
</comment>
<comment type="catalytic activity">
    <reaction evidence="18">
        <text>riboflavin + ATP = FMN + ADP + H(+)</text>
        <dbReference type="Rhea" id="RHEA:14357"/>
        <dbReference type="ChEBI" id="CHEBI:15378"/>
        <dbReference type="ChEBI" id="CHEBI:30616"/>
        <dbReference type="ChEBI" id="CHEBI:57986"/>
        <dbReference type="ChEBI" id="CHEBI:58210"/>
        <dbReference type="ChEBI" id="CHEBI:456216"/>
        <dbReference type="EC" id="2.7.1.26"/>
    </reaction>
</comment>
<evidence type="ECO:0000256" key="2">
    <source>
        <dbReference type="ARBA" id="ARBA00004726"/>
    </source>
</evidence>
<comment type="caution">
    <text evidence="22">The sequence shown here is derived from an EMBL/GenBank/DDBJ whole genome shotgun (WGS) entry which is preliminary data.</text>
</comment>
<gene>
    <name evidence="22" type="ORF">SMC7_02580</name>
</gene>
<evidence type="ECO:0000256" key="8">
    <source>
        <dbReference type="ARBA" id="ARBA00022630"/>
    </source>
</evidence>
<evidence type="ECO:0000256" key="19">
    <source>
        <dbReference type="ARBA" id="ARBA00049494"/>
    </source>
</evidence>
<evidence type="ECO:0000256" key="10">
    <source>
        <dbReference type="ARBA" id="ARBA00022679"/>
    </source>
</evidence>
<dbReference type="InterPro" id="IPR002606">
    <property type="entry name" value="Riboflavin_kinase_bac"/>
</dbReference>
<keyword evidence="23" id="KW-1185">Reference proteome</keyword>
<dbReference type="GO" id="GO:0008531">
    <property type="term" value="F:riboflavin kinase activity"/>
    <property type="evidence" value="ECO:0007669"/>
    <property type="project" value="UniProtKB-EC"/>
</dbReference>
<evidence type="ECO:0000259" key="21">
    <source>
        <dbReference type="SMART" id="SM00904"/>
    </source>
</evidence>